<dbReference type="AlphaFoldDB" id="A0A2P2K6L1"/>
<evidence type="ECO:0000313" key="2">
    <source>
        <dbReference type="EMBL" id="MBX01374.1"/>
    </source>
</evidence>
<dbReference type="SUPFAM" id="SSF52113">
    <property type="entry name" value="BRCT domain"/>
    <property type="match status" value="1"/>
</dbReference>
<dbReference type="InterPro" id="IPR036420">
    <property type="entry name" value="BRCT_dom_sf"/>
</dbReference>
<dbReference type="Gene3D" id="3.40.50.10190">
    <property type="entry name" value="BRCT domain"/>
    <property type="match status" value="1"/>
</dbReference>
<reference evidence="2" key="1">
    <citation type="submission" date="2018-02" db="EMBL/GenBank/DDBJ databases">
        <title>Rhizophora mucronata_Transcriptome.</title>
        <authorList>
            <person name="Meera S.P."/>
            <person name="Sreeshan A."/>
            <person name="Augustine A."/>
        </authorList>
    </citation>
    <scope>NUCLEOTIDE SEQUENCE</scope>
    <source>
        <tissue evidence="2">Leaf</tissue>
    </source>
</reference>
<dbReference type="InterPro" id="IPR001357">
    <property type="entry name" value="BRCT_dom"/>
</dbReference>
<feature type="domain" description="BRCT" evidence="1">
    <location>
        <begin position="1"/>
        <end position="45"/>
    </location>
</feature>
<accession>A0A2P2K6L1</accession>
<sequence>MFIIIMNTSGIKFQAAKVHGDVIHYSWVWDCCSQKKLLPLQLKLVLHSFPLIYFFVSLFSF</sequence>
<proteinExistence type="predicted"/>
<organism evidence="2">
    <name type="scientific">Rhizophora mucronata</name>
    <name type="common">Asiatic mangrove</name>
    <dbReference type="NCBI Taxonomy" id="61149"/>
    <lineage>
        <taxon>Eukaryota</taxon>
        <taxon>Viridiplantae</taxon>
        <taxon>Streptophyta</taxon>
        <taxon>Embryophyta</taxon>
        <taxon>Tracheophyta</taxon>
        <taxon>Spermatophyta</taxon>
        <taxon>Magnoliopsida</taxon>
        <taxon>eudicotyledons</taxon>
        <taxon>Gunneridae</taxon>
        <taxon>Pentapetalae</taxon>
        <taxon>rosids</taxon>
        <taxon>fabids</taxon>
        <taxon>Malpighiales</taxon>
        <taxon>Rhizophoraceae</taxon>
        <taxon>Rhizophora</taxon>
    </lineage>
</organism>
<name>A0A2P2K6L1_RHIMU</name>
<dbReference type="PROSITE" id="PS50172">
    <property type="entry name" value="BRCT"/>
    <property type="match status" value="1"/>
</dbReference>
<protein>
    <recommendedName>
        <fullName evidence="1">BRCT domain-containing protein</fullName>
    </recommendedName>
</protein>
<dbReference type="EMBL" id="GGEC01020890">
    <property type="protein sequence ID" value="MBX01374.1"/>
    <property type="molecule type" value="Transcribed_RNA"/>
</dbReference>
<evidence type="ECO:0000259" key="1">
    <source>
        <dbReference type="PROSITE" id="PS50172"/>
    </source>
</evidence>